<gene>
    <name evidence="2" type="ORF">S01H4_42218</name>
</gene>
<name>X1C8T3_9ZZZZ</name>
<feature type="domain" description="N-sulphoglucosamine sulphohydrolase C-terminal" evidence="1">
    <location>
        <begin position="16"/>
        <end position="147"/>
    </location>
</feature>
<evidence type="ECO:0000313" key="2">
    <source>
        <dbReference type="EMBL" id="GAH04466.1"/>
    </source>
</evidence>
<dbReference type="InterPro" id="IPR017850">
    <property type="entry name" value="Alkaline_phosphatase_core_sf"/>
</dbReference>
<dbReference type="GO" id="GO:0004065">
    <property type="term" value="F:arylsulfatase activity"/>
    <property type="evidence" value="ECO:0007669"/>
    <property type="project" value="TreeGrafter"/>
</dbReference>
<dbReference type="InterPro" id="IPR032506">
    <property type="entry name" value="SGSH_C"/>
</dbReference>
<dbReference type="AlphaFoldDB" id="X1C8T3"/>
<dbReference type="SUPFAM" id="SSF53649">
    <property type="entry name" value="Alkaline phosphatase-like"/>
    <property type="match status" value="1"/>
</dbReference>
<organism evidence="2">
    <name type="scientific">marine sediment metagenome</name>
    <dbReference type="NCBI Taxonomy" id="412755"/>
    <lineage>
        <taxon>unclassified sequences</taxon>
        <taxon>metagenomes</taxon>
        <taxon>ecological metagenomes</taxon>
    </lineage>
</organism>
<evidence type="ECO:0000259" key="1">
    <source>
        <dbReference type="Pfam" id="PF16347"/>
    </source>
</evidence>
<accession>X1C8T3</accession>
<dbReference type="PANTHER" id="PTHR46615">
    <property type="entry name" value="ARYLSULFATASE K"/>
    <property type="match status" value="1"/>
</dbReference>
<reference evidence="2" key="1">
    <citation type="journal article" date="2014" name="Front. Microbiol.">
        <title>High frequency of phylogenetically diverse reductive dehalogenase-homologous genes in deep subseafloor sedimentary metagenomes.</title>
        <authorList>
            <person name="Kawai M."/>
            <person name="Futagami T."/>
            <person name="Toyoda A."/>
            <person name="Takaki Y."/>
            <person name="Nishi S."/>
            <person name="Hori S."/>
            <person name="Arai W."/>
            <person name="Tsubouchi T."/>
            <person name="Morono Y."/>
            <person name="Uchiyama I."/>
            <person name="Ito T."/>
            <person name="Fujiyama A."/>
            <person name="Inagaki F."/>
            <person name="Takami H."/>
        </authorList>
    </citation>
    <scope>NUCLEOTIDE SEQUENCE</scope>
    <source>
        <strain evidence="2">Expedition CK06-06</strain>
    </source>
</reference>
<dbReference type="Gene3D" id="3.40.720.10">
    <property type="entry name" value="Alkaline Phosphatase, subunit A"/>
    <property type="match status" value="1"/>
</dbReference>
<dbReference type="Pfam" id="PF16347">
    <property type="entry name" value="SGSH_C"/>
    <property type="match status" value="1"/>
</dbReference>
<dbReference type="InterPro" id="IPR051849">
    <property type="entry name" value="GAG-degrading_sulfatase"/>
</dbReference>
<dbReference type="GO" id="GO:0015024">
    <property type="term" value="F:glucuronate-2-sulfatase activity"/>
    <property type="evidence" value="ECO:0007669"/>
    <property type="project" value="TreeGrafter"/>
</dbReference>
<dbReference type="PANTHER" id="PTHR46615:SF1">
    <property type="entry name" value="ARYLSULFATASE K"/>
    <property type="match status" value="1"/>
</dbReference>
<sequence>NNTLVIFTSDHGEMLGSHGMNSKMVFYEESAHIPLIMRLPGAIQPGTVVTTPVSHIDLFASILDYLGVNGHKSEGHSLRPLIEGRVYTRPDFCVSEWPSNSVPNFMVRTAEWKFMFANSPGSKALDALYNLKDDPYELNNLIGNNPIRGYYLAQAEKMKTRLISWLESVNSPHLQGVINRPVIKGLRSPQRKSLQRKSWSEKRQRTRFYF</sequence>
<feature type="non-terminal residue" evidence="2">
    <location>
        <position position="1"/>
    </location>
</feature>
<protein>
    <recommendedName>
        <fullName evidence="1">N-sulphoglucosamine sulphohydrolase C-terminal domain-containing protein</fullName>
    </recommendedName>
</protein>
<proteinExistence type="predicted"/>
<comment type="caution">
    <text evidence="2">The sequence shown here is derived from an EMBL/GenBank/DDBJ whole genome shotgun (WGS) entry which is preliminary data.</text>
</comment>
<dbReference type="EMBL" id="BART01023165">
    <property type="protein sequence ID" value="GAH04466.1"/>
    <property type="molecule type" value="Genomic_DNA"/>
</dbReference>